<organism evidence="5 6">
    <name type="scientific">Priestia aryabhattai</name>
    <name type="common">Bacillus aryabhattai</name>
    <dbReference type="NCBI Taxonomy" id="412384"/>
    <lineage>
        <taxon>Bacteria</taxon>
        <taxon>Bacillati</taxon>
        <taxon>Bacillota</taxon>
        <taxon>Bacilli</taxon>
        <taxon>Bacillales</taxon>
        <taxon>Bacillaceae</taxon>
        <taxon>Priestia</taxon>
    </lineage>
</organism>
<evidence type="ECO:0000259" key="4">
    <source>
        <dbReference type="Pfam" id="PF01757"/>
    </source>
</evidence>
<dbReference type="PANTHER" id="PTHR23028:SF53">
    <property type="entry name" value="ACYL_TRANSF_3 DOMAIN-CONTAINING PROTEIN"/>
    <property type="match status" value="1"/>
</dbReference>
<name>A0ABD7WYN4_PRIAR</name>
<feature type="transmembrane region" description="Helical" evidence="3">
    <location>
        <begin position="339"/>
        <end position="361"/>
    </location>
</feature>
<dbReference type="AlphaFoldDB" id="A0ABD7WYN4"/>
<comment type="similarity">
    <text evidence="2">Belongs to the acyltransferase 3 family.</text>
</comment>
<feature type="transmembrane region" description="Helical" evidence="3">
    <location>
        <begin position="97"/>
        <end position="120"/>
    </location>
</feature>
<dbReference type="InterPro" id="IPR002656">
    <property type="entry name" value="Acyl_transf_3_dom"/>
</dbReference>
<evidence type="ECO:0000313" key="6">
    <source>
        <dbReference type="Proteomes" id="UP001220217"/>
    </source>
</evidence>
<dbReference type="RefSeq" id="WP_275036943.1">
    <property type="nucleotide sequence ID" value="NZ_CP118718.1"/>
</dbReference>
<proteinExistence type="inferred from homology"/>
<feature type="transmembrane region" description="Helical" evidence="3">
    <location>
        <begin position="307"/>
        <end position="333"/>
    </location>
</feature>
<evidence type="ECO:0000256" key="1">
    <source>
        <dbReference type="ARBA" id="ARBA00004370"/>
    </source>
</evidence>
<reference evidence="5 6" key="1">
    <citation type="submission" date="2023-02" db="EMBL/GenBank/DDBJ databases">
        <title>Complete genome sequence of Priestia aryabhattai G5MAi6, a methanol-tolerant strain isolated from tap water in Hong Kong.</title>
        <authorList>
            <person name="Leung K.M."/>
            <person name="Lai G.K.K."/>
            <person name="Griffin S.D.J."/>
        </authorList>
    </citation>
    <scope>NUCLEOTIDE SEQUENCE [LARGE SCALE GENOMIC DNA]</scope>
    <source>
        <strain evidence="5 6">G5MAi6</strain>
    </source>
</reference>
<accession>A0ABD7WYN4</accession>
<protein>
    <submittedName>
        <fullName evidence="5">Acyltransferase</fullName>
    </submittedName>
</protein>
<feature type="transmembrane region" description="Helical" evidence="3">
    <location>
        <begin position="212"/>
        <end position="231"/>
    </location>
</feature>
<dbReference type="Pfam" id="PF01757">
    <property type="entry name" value="Acyl_transf_3"/>
    <property type="match status" value="1"/>
</dbReference>
<gene>
    <name evidence="5" type="ORF">PWO00_05645</name>
</gene>
<evidence type="ECO:0000313" key="5">
    <source>
        <dbReference type="EMBL" id="WEA45455.1"/>
    </source>
</evidence>
<dbReference type="GO" id="GO:0016746">
    <property type="term" value="F:acyltransferase activity"/>
    <property type="evidence" value="ECO:0007669"/>
    <property type="project" value="UniProtKB-KW"/>
</dbReference>
<feature type="transmembrane region" description="Helical" evidence="3">
    <location>
        <begin position="187"/>
        <end position="206"/>
    </location>
</feature>
<keyword evidence="3" id="KW-0472">Membrane</keyword>
<evidence type="ECO:0000256" key="2">
    <source>
        <dbReference type="ARBA" id="ARBA00007400"/>
    </source>
</evidence>
<feature type="transmembrane region" description="Helical" evidence="3">
    <location>
        <begin position="158"/>
        <end position="180"/>
    </location>
</feature>
<comment type="subcellular location">
    <subcellularLocation>
        <location evidence="1">Membrane</location>
    </subcellularLocation>
</comment>
<keyword evidence="3" id="KW-0812">Transmembrane</keyword>
<dbReference type="PANTHER" id="PTHR23028">
    <property type="entry name" value="ACETYLTRANSFERASE"/>
    <property type="match status" value="1"/>
</dbReference>
<dbReference type="Proteomes" id="UP001220217">
    <property type="component" value="Chromosome"/>
</dbReference>
<feature type="transmembrane region" description="Helical" evidence="3">
    <location>
        <begin position="252"/>
        <end position="269"/>
    </location>
</feature>
<feature type="transmembrane region" description="Helical" evidence="3">
    <location>
        <begin position="275"/>
        <end position="295"/>
    </location>
</feature>
<sequence>MKERYVELDSLRGLAALFVVINHYLMIFPSFSEYSYRIHSSFLLYVLKESPLRLFFSSGNESVVLFFVLSGFVLALPFYESSSFRYREYVIRRVCRIYLPYLFSVCLAIGCKVLFAQGGINELSPWFNNSWNMKESPRLLIEHFFLIGTYNTDAYNNVIWSLVHEMRISLLFPFILLVLVKLSGQKVTRLFFFIFAVSSLLLLVNQPSLTPTSYLLSFHYLLLFMAGAITAKYRDILIHVYRARSWMQKTGIISIGFAFYLSEGVLTNYDITNNFLCRNVLAMAGSCILIVLALASPAASKMLKKKLFTLLGEISYSLYLVHLIVLFSLIYLLHGRLPYETILCLCFFASFCLAIGVNHFVEKPSYKFGKMLVKNKNIALKNNRRTISRY</sequence>
<feature type="transmembrane region" description="Helical" evidence="3">
    <location>
        <begin position="52"/>
        <end position="76"/>
    </location>
</feature>
<keyword evidence="5" id="KW-0808">Transferase</keyword>
<dbReference type="InterPro" id="IPR050879">
    <property type="entry name" value="Acyltransferase_3"/>
</dbReference>
<keyword evidence="5" id="KW-0012">Acyltransferase</keyword>
<keyword evidence="3" id="KW-1133">Transmembrane helix</keyword>
<feature type="domain" description="Acyltransferase 3" evidence="4">
    <location>
        <begin position="6"/>
        <end position="355"/>
    </location>
</feature>
<evidence type="ECO:0000256" key="3">
    <source>
        <dbReference type="SAM" id="Phobius"/>
    </source>
</evidence>
<dbReference type="EMBL" id="CP118718">
    <property type="protein sequence ID" value="WEA45455.1"/>
    <property type="molecule type" value="Genomic_DNA"/>
</dbReference>
<feature type="transmembrane region" description="Helical" evidence="3">
    <location>
        <begin position="12"/>
        <end position="32"/>
    </location>
</feature>